<dbReference type="InterPro" id="IPR018391">
    <property type="entry name" value="PQQ_b-propeller_rpt"/>
</dbReference>
<dbReference type="NCBIfam" id="TIGR03074">
    <property type="entry name" value="PQQ_membr_DH"/>
    <property type="match status" value="1"/>
</dbReference>
<dbReference type="GO" id="GO:0030288">
    <property type="term" value="C:outer membrane-bounded periplasmic space"/>
    <property type="evidence" value="ECO:0007669"/>
    <property type="project" value="InterPro"/>
</dbReference>
<dbReference type="PROSITE" id="PS00363">
    <property type="entry name" value="BACTERIAL_PQQ_1"/>
    <property type="match status" value="1"/>
</dbReference>
<dbReference type="Proteomes" id="UP000315037">
    <property type="component" value="Unassembled WGS sequence"/>
</dbReference>
<dbReference type="RefSeq" id="WP_165600285.1">
    <property type="nucleotide sequence ID" value="NZ_SORZ01000001.1"/>
</dbReference>
<feature type="transmembrane region" description="Helical" evidence="11">
    <location>
        <begin position="12"/>
        <end position="34"/>
    </location>
</feature>
<dbReference type="GO" id="GO:0048038">
    <property type="term" value="F:quinone binding"/>
    <property type="evidence" value="ECO:0007669"/>
    <property type="project" value="InterPro"/>
</dbReference>
<evidence type="ECO:0000256" key="7">
    <source>
        <dbReference type="ARBA" id="ARBA00022989"/>
    </source>
</evidence>
<keyword evidence="4" id="KW-1003">Cell membrane</keyword>
<feature type="transmembrane region" description="Helical" evidence="11">
    <location>
        <begin position="86"/>
        <end position="105"/>
    </location>
</feature>
<dbReference type="InterPro" id="IPR017511">
    <property type="entry name" value="PQQ_mDH"/>
</dbReference>
<feature type="region of interest" description="Disordered" evidence="10">
    <location>
        <begin position="816"/>
        <end position="843"/>
    </location>
</feature>
<evidence type="ECO:0000313" key="14">
    <source>
        <dbReference type="Proteomes" id="UP000315037"/>
    </source>
</evidence>
<comment type="similarity">
    <text evidence="3">Belongs to the bacterial PQQ dehydrogenase family.</text>
</comment>
<dbReference type="InterPro" id="IPR011047">
    <property type="entry name" value="Quinoprotein_ADH-like_sf"/>
</dbReference>
<evidence type="ECO:0000256" key="4">
    <source>
        <dbReference type="ARBA" id="ARBA00022475"/>
    </source>
</evidence>
<proteinExistence type="inferred from homology"/>
<dbReference type="InterPro" id="IPR001479">
    <property type="entry name" value="Quinoprotein_DH_CS"/>
</dbReference>
<evidence type="ECO:0000256" key="3">
    <source>
        <dbReference type="ARBA" id="ARBA00008156"/>
    </source>
</evidence>
<evidence type="ECO:0000256" key="6">
    <source>
        <dbReference type="ARBA" id="ARBA00022891"/>
    </source>
</evidence>
<reference evidence="13 14" key="1">
    <citation type="submission" date="2019-03" db="EMBL/GenBank/DDBJ databases">
        <title>The complete genome sequence of Neokomagataea sp. Jb2 NBRC113641.</title>
        <authorList>
            <person name="Chua K.-O."/>
            <person name="Chan K.-G."/>
            <person name="See-Too W.-S."/>
        </authorList>
    </citation>
    <scope>NUCLEOTIDE SEQUENCE [LARGE SCALE GENOMIC DNA]</scope>
    <source>
        <strain evidence="13 14">Jb2</strain>
    </source>
</reference>
<dbReference type="GO" id="GO:0005886">
    <property type="term" value="C:plasma membrane"/>
    <property type="evidence" value="ECO:0007669"/>
    <property type="project" value="UniProtKB-SubCell"/>
</dbReference>
<name>A0A506US10_9PROT</name>
<feature type="transmembrane region" description="Helical" evidence="11">
    <location>
        <begin position="117"/>
        <end position="139"/>
    </location>
</feature>
<evidence type="ECO:0000259" key="12">
    <source>
        <dbReference type="Pfam" id="PF01011"/>
    </source>
</evidence>
<dbReference type="Gene3D" id="2.140.10.10">
    <property type="entry name" value="Quinoprotein alcohol dehydrogenase-like superfamily"/>
    <property type="match status" value="1"/>
</dbReference>
<evidence type="ECO:0000256" key="1">
    <source>
        <dbReference type="ARBA" id="ARBA00001931"/>
    </source>
</evidence>
<sequence>MSSQTRPGGLLAQLAGLVFVTAGLLLVIGGVWSLLVGGPLYYLLTGLGLTLTGLLVWLRNPAALVLYALIGFIALIWSFYISGCDFWGLMPRLNIFFILGILLLLPPVTRALAPNRIATGLLGVVVALTGGLLGSSFFASPHTQEGELSTALINPVPEDPEHVPADEWKAYGRTHAGDRWSPLKQINSGNVGQLKLAWVMHTHDFPQPNDSAEPTNEATPLAFDNTLYFCSLHQKLFAVDGATGKTKWVFDPHLHDNPTYQHLTCRGVSMHETPANAVDSSGQPVSQTDCAKRLVLPVNDGRIIEVDAATGKKCTAFGQDGEVDMRVPFQPYTTPGQYEPTSPPVITDKYVIVNSAITDNGSVRQASGATRAYDIYTGKMVWVFDAANPDPNEMPSPEHPHFHPNSPNSWAISAYDKKLNLVYIPMGIGTPDEWGGYRTKDAERFVPGILALNADTGKLAWFFQTVHHDLWDMDVPAQPSLVDVTRQDGTLVPAIYIPTKTGDIFVLDRRNGQPIVPITEQNAPQTPAPGDWVSPTQPHSGLSLRPKERLSEKDIWGATIFDQMVCNIYFHSLRYDGIYTPPSIQGTLVFPGNLGMFEWGGMGVDPQREVAFVNPISLPFVSQLVPRGPGNPLWPDPQAGAHKSTGETGLQPAYGIPFAIRLHPFLNPLLEKIGIPLPCRTPPWGSVAGLDLRTNKVVWEHPNGTMRDSLHKSSLPLPLPPFHIGVPSLGGPLVTAGNLAVLTSTQDDEIRAYNLTNGKEIWQARLPAGGQATPMTYAINGRQYIVTYAGGHGSFGSRMGDTLLAYALPDNTASATEGAKTVQGGTSASTTEGKTEASSGSTP</sequence>
<dbReference type="PANTHER" id="PTHR32303:SF4">
    <property type="entry name" value="QUINOPROTEIN GLUCOSE DEHYDROGENASE"/>
    <property type="match status" value="1"/>
</dbReference>
<dbReference type="PANTHER" id="PTHR32303">
    <property type="entry name" value="QUINOPROTEIN ALCOHOL DEHYDROGENASE (CYTOCHROME C)"/>
    <property type="match status" value="1"/>
</dbReference>
<organism evidence="13 14">
    <name type="scientific">Oecophyllibacter saccharovorans</name>
    <dbReference type="NCBI Taxonomy" id="2558360"/>
    <lineage>
        <taxon>Bacteria</taxon>
        <taxon>Pseudomonadati</taxon>
        <taxon>Pseudomonadota</taxon>
        <taxon>Alphaproteobacteria</taxon>
        <taxon>Acetobacterales</taxon>
        <taxon>Acetobacteraceae</taxon>
        <taxon>Oecophyllibacter</taxon>
    </lineage>
</organism>
<dbReference type="AlphaFoldDB" id="A0A506US10"/>
<feature type="transmembrane region" description="Helical" evidence="11">
    <location>
        <begin position="40"/>
        <end position="57"/>
    </location>
</feature>
<feature type="region of interest" description="Disordered" evidence="10">
    <location>
        <begin position="520"/>
        <end position="546"/>
    </location>
</feature>
<evidence type="ECO:0000256" key="5">
    <source>
        <dbReference type="ARBA" id="ARBA00022692"/>
    </source>
</evidence>
<dbReference type="CDD" id="cd10280">
    <property type="entry name" value="PQQ_mGDH"/>
    <property type="match status" value="1"/>
</dbReference>
<keyword evidence="7 11" id="KW-1133">Transmembrane helix</keyword>
<dbReference type="PROSITE" id="PS00364">
    <property type="entry name" value="BACTERIAL_PQQ_2"/>
    <property type="match status" value="1"/>
</dbReference>
<protein>
    <submittedName>
        <fullName evidence="13">Membrane-bound PQQ-dependent dehydrogenase, glucose/quinate/shikimate family</fullName>
        <ecNumber evidence="13">1.1.-.-</ecNumber>
    </submittedName>
</protein>
<dbReference type="SMART" id="SM00564">
    <property type="entry name" value="PQQ"/>
    <property type="match status" value="3"/>
</dbReference>
<evidence type="ECO:0000313" key="13">
    <source>
        <dbReference type="EMBL" id="TPW35873.1"/>
    </source>
</evidence>
<feature type="domain" description="Pyrrolo-quinoline quinone repeat" evidence="12">
    <location>
        <begin position="168"/>
        <end position="785"/>
    </location>
</feature>
<comment type="caution">
    <text evidence="13">The sequence shown here is derived from an EMBL/GenBank/DDBJ whole genome shotgun (WGS) entry which is preliminary data.</text>
</comment>
<evidence type="ECO:0000256" key="8">
    <source>
        <dbReference type="ARBA" id="ARBA00023002"/>
    </source>
</evidence>
<dbReference type="SUPFAM" id="SSF50998">
    <property type="entry name" value="Quinoprotein alcohol dehydrogenase-like"/>
    <property type="match status" value="1"/>
</dbReference>
<keyword evidence="8 13" id="KW-0560">Oxidoreductase</keyword>
<feature type="compositionally biased region" description="Polar residues" evidence="10">
    <location>
        <begin position="823"/>
        <end position="843"/>
    </location>
</feature>
<keyword evidence="5 11" id="KW-0812">Transmembrane</keyword>
<comment type="cofactor">
    <cofactor evidence="1">
        <name>pyrroloquinoline quinone</name>
        <dbReference type="ChEBI" id="CHEBI:58442"/>
    </cofactor>
</comment>
<dbReference type="Pfam" id="PF01011">
    <property type="entry name" value="PQQ"/>
    <property type="match status" value="1"/>
</dbReference>
<dbReference type="GO" id="GO:0008876">
    <property type="term" value="F:quinoprotein glucose dehydrogenase activity"/>
    <property type="evidence" value="ECO:0007669"/>
    <property type="project" value="TreeGrafter"/>
</dbReference>
<dbReference type="EC" id="1.1.-.-" evidence="13"/>
<evidence type="ECO:0000256" key="2">
    <source>
        <dbReference type="ARBA" id="ARBA00004651"/>
    </source>
</evidence>
<keyword evidence="6" id="KW-0634">PQQ</keyword>
<comment type="subcellular location">
    <subcellularLocation>
        <location evidence="2">Cell membrane</location>
        <topology evidence="2">Multi-pass membrane protein</topology>
    </subcellularLocation>
</comment>
<keyword evidence="9 11" id="KW-0472">Membrane</keyword>
<dbReference type="InterPro" id="IPR002372">
    <property type="entry name" value="PQQ_rpt_dom"/>
</dbReference>
<evidence type="ECO:0000256" key="9">
    <source>
        <dbReference type="ARBA" id="ARBA00023136"/>
    </source>
</evidence>
<evidence type="ECO:0000256" key="11">
    <source>
        <dbReference type="SAM" id="Phobius"/>
    </source>
</evidence>
<feature type="transmembrane region" description="Helical" evidence="11">
    <location>
        <begin position="64"/>
        <end position="80"/>
    </location>
</feature>
<dbReference type="EMBL" id="SORZ01000001">
    <property type="protein sequence ID" value="TPW35873.1"/>
    <property type="molecule type" value="Genomic_DNA"/>
</dbReference>
<keyword evidence="14" id="KW-1185">Reference proteome</keyword>
<evidence type="ECO:0000256" key="10">
    <source>
        <dbReference type="SAM" id="MobiDB-lite"/>
    </source>
</evidence>
<accession>A0A506US10</accession>
<gene>
    <name evidence="13" type="ORF">E3202_02810</name>
</gene>